<sequence length="90" mass="9050">MSASASSPPRHVQDQRDGTSGTPTRSATFTLTVSGPAGGTGALVNGDVETGLPAPWNWENGGVVVSNPAHGGAHALAAAATAWQRQCRTL</sequence>
<reference evidence="2 3" key="1">
    <citation type="submission" date="2024-09" db="EMBL/GenBank/DDBJ databases">
        <authorList>
            <person name="Sun Q."/>
            <person name="Mori K."/>
        </authorList>
    </citation>
    <scope>NUCLEOTIDE SEQUENCE [LARGE SCALE GENOMIC DNA]</scope>
    <source>
        <strain evidence="2 3">JCM 3331</strain>
    </source>
</reference>
<proteinExistence type="predicted"/>
<evidence type="ECO:0000313" key="2">
    <source>
        <dbReference type="EMBL" id="MFB9574119.1"/>
    </source>
</evidence>
<name>A0ABV5RB24_9ACTN</name>
<dbReference type="RefSeq" id="WP_345519181.1">
    <property type="nucleotide sequence ID" value="NZ_BAAAXD010000053.1"/>
</dbReference>
<keyword evidence="3" id="KW-1185">Reference proteome</keyword>
<protein>
    <submittedName>
        <fullName evidence="2">Uncharacterized protein</fullName>
    </submittedName>
</protein>
<organism evidence="2 3">
    <name type="scientific">Streptomyces yanii</name>
    <dbReference type="NCBI Taxonomy" id="78510"/>
    <lineage>
        <taxon>Bacteria</taxon>
        <taxon>Bacillati</taxon>
        <taxon>Actinomycetota</taxon>
        <taxon>Actinomycetes</taxon>
        <taxon>Kitasatosporales</taxon>
        <taxon>Streptomycetaceae</taxon>
        <taxon>Streptomyces</taxon>
    </lineage>
</organism>
<evidence type="ECO:0000256" key="1">
    <source>
        <dbReference type="SAM" id="MobiDB-lite"/>
    </source>
</evidence>
<evidence type="ECO:0000313" key="3">
    <source>
        <dbReference type="Proteomes" id="UP001589710"/>
    </source>
</evidence>
<accession>A0ABV5RB24</accession>
<gene>
    <name evidence="2" type="ORF">ACFFTL_17870</name>
</gene>
<feature type="compositionally biased region" description="Polar residues" evidence="1">
    <location>
        <begin position="18"/>
        <end position="33"/>
    </location>
</feature>
<feature type="region of interest" description="Disordered" evidence="1">
    <location>
        <begin position="1"/>
        <end position="44"/>
    </location>
</feature>
<dbReference type="Proteomes" id="UP001589710">
    <property type="component" value="Unassembled WGS sequence"/>
</dbReference>
<comment type="caution">
    <text evidence="2">The sequence shown here is derived from an EMBL/GenBank/DDBJ whole genome shotgun (WGS) entry which is preliminary data.</text>
</comment>
<dbReference type="EMBL" id="JBHMCG010000078">
    <property type="protein sequence ID" value="MFB9574119.1"/>
    <property type="molecule type" value="Genomic_DNA"/>
</dbReference>